<dbReference type="OrthoDB" id="72677at2759"/>
<reference evidence="3 4" key="1">
    <citation type="submission" date="2018-07" db="EMBL/GenBank/DDBJ databases">
        <title>Genome sequencing of oomycete isolates from Chile give support for New Zealand origin for Phytophthora kernoviae and make available the first Nothophytophthora sp. genome.</title>
        <authorList>
            <person name="Studholme D.J."/>
            <person name="Sanfuentes E."/>
            <person name="Panda P."/>
            <person name="Hill R."/>
            <person name="Sambles C."/>
            <person name="Grant M."/>
            <person name="Williams N.M."/>
            <person name="Mcdougal R.L."/>
        </authorList>
    </citation>
    <scope>NUCLEOTIDE SEQUENCE [LARGE SCALE GENOMIC DNA]</scope>
    <source>
        <strain evidence="2">Chile6</strain>
        <strain evidence="1">Chile7</strain>
    </source>
</reference>
<comment type="caution">
    <text evidence="2">The sequence shown here is derived from an EMBL/GenBank/DDBJ whole genome shotgun (WGS) entry which is preliminary data.</text>
</comment>
<sequence length="202" mass="22626">MVEGKIAIIQNLEKVLLKRSALEDAGTLVRERKRVRVVNESECAVFDRLLAQLVKQYSETDSVFFLNKQAQQKKEGDHVQVKPDGANGMFMEFLSSKIVPFGMHATATQFWRCMAQPHLKLRDGHYSVLENLSGNDANGNLESTIIQSCVRVRTQLPDAMPHSHEEVMLLTEIVTGSFLENLDGIHQSVEDGLVEESMRSAG</sequence>
<evidence type="ECO:0000313" key="4">
    <source>
        <dbReference type="Proteomes" id="UP000284657"/>
    </source>
</evidence>
<dbReference type="EMBL" id="MBAD02002769">
    <property type="protein sequence ID" value="RLN44705.1"/>
    <property type="molecule type" value="Genomic_DNA"/>
</dbReference>
<accession>A0A3F2REL2</accession>
<evidence type="ECO:0000313" key="2">
    <source>
        <dbReference type="EMBL" id="RLN54904.1"/>
    </source>
</evidence>
<name>A0A3F2REL2_9STRA</name>
<dbReference type="AlphaFoldDB" id="A0A3F2REL2"/>
<evidence type="ECO:0000313" key="3">
    <source>
        <dbReference type="Proteomes" id="UP000277300"/>
    </source>
</evidence>
<dbReference type="Proteomes" id="UP000284657">
    <property type="component" value="Unassembled WGS sequence"/>
</dbReference>
<proteinExistence type="predicted"/>
<gene>
    <name evidence="1" type="ORF">BBJ29_007521</name>
    <name evidence="2" type="ORF">BBP00_00008736</name>
</gene>
<protein>
    <submittedName>
        <fullName evidence="2">Uncharacterized protein</fullName>
    </submittedName>
</protein>
<dbReference type="EMBL" id="MBDO02000476">
    <property type="protein sequence ID" value="RLN54904.1"/>
    <property type="molecule type" value="Genomic_DNA"/>
</dbReference>
<organism evidence="2 3">
    <name type="scientific">Phytophthora kernoviae</name>
    <dbReference type="NCBI Taxonomy" id="325452"/>
    <lineage>
        <taxon>Eukaryota</taxon>
        <taxon>Sar</taxon>
        <taxon>Stramenopiles</taxon>
        <taxon>Oomycota</taxon>
        <taxon>Peronosporomycetes</taxon>
        <taxon>Peronosporales</taxon>
        <taxon>Peronosporaceae</taxon>
        <taxon>Phytophthora</taxon>
    </lineage>
</organism>
<dbReference type="Proteomes" id="UP000277300">
    <property type="component" value="Unassembled WGS sequence"/>
</dbReference>
<evidence type="ECO:0000313" key="1">
    <source>
        <dbReference type="EMBL" id="RLN44705.1"/>
    </source>
</evidence>